<dbReference type="EMBL" id="JBFDAA010000014">
    <property type="protein sequence ID" value="KAL1122048.1"/>
    <property type="molecule type" value="Genomic_DNA"/>
</dbReference>
<reference evidence="3 4" key="1">
    <citation type="submission" date="2024-07" db="EMBL/GenBank/DDBJ databases">
        <title>Chromosome-level genome assembly of the water stick insect Ranatra chinensis (Heteroptera: Nepidae).</title>
        <authorList>
            <person name="Liu X."/>
        </authorList>
    </citation>
    <scope>NUCLEOTIDE SEQUENCE [LARGE SCALE GENOMIC DNA]</scope>
    <source>
        <strain evidence="3">Cailab_2021Rc</strain>
        <tissue evidence="3">Muscle</tissue>
    </source>
</reference>
<dbReference type="Proteomes" id="UP001558652">
    <property type="component" value="Unassembled WGS sequence"/>
</dbReference>
<feature type="region of interest" description="Disordered" evidence="1">
    <location>
        <begin position="188"/>
        <end position="218"/>
    </location>
</feature>
<comment type="caution">
    <text evidence="3">The sequence shown here is derived from an EMBL/GenBank/DDBJ whole genome shotgun (WGS) entry which is preliminary data.</text>
</comment>
<keyword evidence="2" id="KW-0732">Signal</keyword>
<gene>
    <name evidence="3" type="ORF">AAG570_003454</name>
</gene>
<accession>A0ABD0YQG4</accession>
<evidence type="ECO:0000313" key="3">
    <source>
        <dbReference type="EMBL" id="KAL1122048.1"/>
    </source>
</evidence>
<keyword evidence="4" id="KW-1185">Reference proteome</keyword>
<evidence type="ECO:0000256" key="1">
    <source>
        <dbReference type="SAM" id="MobiDB-lite"/>
    </source>
</evidence>
<feature type="chain" id="PRO_5044893869" evidence="2">
    <location>
        <begin position="21"/>
        <end position="218"/>
    </location>
</feature>
<evidence type="ECO:0000256" key="2">
    <source>
        <dbReference type="SAM" id="SignalP"/>
    </source>
</evidence>
<sequence length="218" mass="24870">MTSLTKGLLHILFLGTVALAIPLSLIEDVKELRLKAPARSNKAASDVDDNTLSDVATLPNILPQLDENNYESNQLDVGSRVADLDRAYQYGGGEPVYNMQLRNVAFKDQLYNDPMFSELGMYNTVDARRKRETKHLPSSYKLGFRSKRELDFNPDDILPLIKLWEAEQRNKLRDSKYNTRIGWPTYNIDSDDYDGGESQEDNEIEPDSEYMQNGEVQV</sequence>
<name>A0ABD0YQG4_9HEMI</name>
<proteinExistence type="predicted"/>
<dbReference type="AlphaFoldDB" id="A0ABD0YQG4"/>
<feature type="signal peptide" evidence="2">
    <location>
        <begin position="1"/>
        <end position="20"/>
    </location>
</feature>
<organism evidence="3 4">
    <name type="scientific">Ranatra chinensis</name>
    <dbReference type="NCBI Taxonomy" id="642074"/>
    <lineage>
        <taxon>Eukaryota</taxon>
        <taxon>Metazoa</taxon>
        <taxon>Ecdysozoa</taxon>
        <taxon>Arthropoda</taxon>
        <taxon>Hexapoda</taxon>
        <taxon>Insecta</taxon>
        <taxon>Pterygota</taxon>
        <taxon>Neoptera</taxon>
        <taxon>Paraneoptera</taxon>
        <taxon>Hemiptera</taxon>
        <taxon>Heteroptera</taxon>
        <taxon>Panheteroptera</taxon>
        <taxon>Nepomorpha</taxon>
        <taxon>Nepidae</taxon>
        <taxon>Ranatrinae</taxon>
        <taxon>Ranatra</taxon>
    </lineage>
</organism>
<feature type="compositionally biased region" description="Acidic residues" evidence="1">
    <location>
        <begin position="189"/>
        <end position="208"/>
    </location>
</feature>
<evidence type="ECO:0000313" key="4">
    <source>
        <dbReference type="Proteomes" id="UP001558652"/>
    </source>
</evidence>
<protein>
    <submittedName>
        <fullName evidence="3">Uncharacterized protein</fullName>
    </submittedName>
</protein>